<organism evidence="2 3">
    <name type="scientific">Streptomyces silvisoli</name>
    <dbReference type="NCBI Taxonomy" id="3034235"/>
    <lineage>
        <taxon>Bacteria</taxon>
        <taxon>Bacillati</taxon>
        <taxon>Actinomycetota</taxon>
        <taxon>Actinomycetes</taxon>
        <taxon>Kitasatosporales</taxon>
        <taxon>Streptomycetaceae</taxon>
        <taxon>Streptomyces</taxon>
    </lineage>
</organism>
<keyword evidence="3" id="KW-1185">Reference proteome</keyword>
<proteinExistence type="predicted"/>
<feature type="transmembrane region" description="Helical" evidence="1">
    <location>
        <begin position="164"/>
        <end position="185"/>
    </location>
</feature>
<dbReference type="RefSeq" id="WP_276093235.1">
    <property type="nucleotide sequence ID" value="NZ_JARJBC010000005.1"/>
</dbReference>
<dbReference type="Proteomes" id="UP001216579">
    <property type="component" value="Unassembled WGS sequence"/>
</dbReference>
<dbReference type="PANTHER" id="PTHR40761:SF1">
    <property type="entry name" value="CONSERVED INTEGRAL MEMBRANE ALANINE VALINE AND LEUCINE RICH PROTEIN-RELATED"/>
    <property type="match status" value="1"/>
</dbReference>
<dbReference type="PANTHER" id="PTHR40761">
    <property type="entry name" value="CONSERVED INTEGRAL MEMBRANE ALANINE VALINE AND LEUCINE RICH PROTEIN-RELATED"/>
    <property type="match status" value="1"/>
</dbReference>
<feature type="transmembrane region" description="Helical" evidence="1">
    <location>
        <begin position="197"/>
        <end position="220"/>
    </location>
</feature>
<keyword evidence="1" id="KW-0812">Transmembrane</keyword>
<feature type="transmembrane region" description="Helical" evidence="1">
    <location>
        <begin position="132"/>
        <end position="152"/>
    </location>
</feature>
<feature type="transmembrane region" description="Helical" evidence="1">
    <location>
        <begin position="102"/>
        <end position="120"/>
    </location>
</feature>
<sequence length="302" mass="31768">MLTYVLAVLAACANAASSVLQRRANLGLPAEDSLSLRLIRALLRRPVWYAGVLGITVGFLLQATALSVGELSVVEPILVFELPLTLILGSRVFHARLHRREWLSVVGMTVGLAVMLFCLAPSGGNAQAVDGMVWPIGIGLNLAVVATAVLWGRTAKVAERPELGGRRAACLGVAAGCQFGLTAALMKGAVSQGGQGVAAVCTAWQLYAMVASGVTGMFFLQSAMHAGRLLAAQPGLTLSDPLVSVLWGVVAFHEQVRQGWWLLPAIAGAAAITICVAVLARSPLLGTEERRPVRARHSIVRR</sequence>
<accession>A0ABT5ZIR2</accession>
<protein>
    <submittedName>
        <fullName evidence="2">DMT family transporter</fullName>
    </submittedName>
</protein>
<keyword evidence="1" id="KW-0472">Membrane</keyword>
<comment type="caution">
    <text evidence="2">The sequence shown here is derived from an EMBL/GenBank/DDBJ whole genome shotgun (WGS) entry which is preliminary data.</text>
</comment>
<dbReference type="InterPro" id="IPR037185">
    <property type="entry name" value="EmrE-like"/>
</dbReference>
<keyword evidence="1" id="KW-1133">Transmembrane helix</keyword>
<evidence type="ECO:0000313" key="2">
    <source>
        <dbReference type="EMBL" id="MDF3289713.1"/>
    </source>
</evidence>
<name>A0ABT5ZIR2_9ACTN</name>
<feature type="transmembrane region" description="Helical" evidence="1">
    <location>
        <begin position="259"/>
        <end position="280"/>
    </location>
</feature>
<dbReference type="EMBL" id="JARJBC010000005">
    <property type="protein sequence ID" value="MDF3289713.1"/>
    <property type="molecule type" value="Genomic_DNA"/>
</dbReference>
<dbReference type="SUPFAM" id="SSF103481">
    <property type="entry name" value="Multidrug resistance efflux transporter EmrE"/>
    <property type="match status" value="1"/>
</dbReference>
<dbReference type="NCBIfam" id="NF038012">
    <property type="entry name" value="DMT_1"/>
    <property type="match status" value="1"/>
</dbReference>
<reference evidence="2 3" key="1">
    <citation type="submission" date="2023-03" db="EMBL/GenBank/DDBJ databases">
        <title>Draft genome sequence of Streptomyces sp. RB6PN23 isolated from peat swamp forest in Thailand.</title>
        <authorList>
            <person name="Klaysubun C."/>
            <person name="Duangmal K."/>
        </authorList>
    </citation>
    <scope>NUCLEOTIDE SEQUENCE [LARGE SCALE GENOMIC DNA]</scope>
    <source>
        <strain evidence="2 3">RB6PN23</strain>
    </source>
</reference>
<gene>
    <name evidence="2" type="ORF">P3G67_10790</name>
</gene>
<feature type="transmembrane region" description="Helical" evidence="1">
    <location>
        <begin position="232"/>
        <end position="253"/>
    </location>
</feature>
<feature type="transmembrane region" description="Helical" evidence="1">
    <location>
        <begin position="47"/>
        <end position="68"/>
    </location>
</feature>
<evidence type="ECO:0000313" key="3">
    <source>
        <dbReference type="Proteomes" id="UP001216579"/>
    </source>
</evidence>
<dbReference type="Gene3D" id="1.10.3730.20">
    <property type="match status" value="1"/>
</dbReference>
<evidence type="ECO:0000256" key="1">
    <source>
        <dbReference type="SAM" id="Phobius"/>
    </source>
</evidence>